<protein>
    <recommendedName>
        <fullName evidence="2">Mut7-C RNAse domain-containing protein</fullName>
    </recommendedName>
</protein>
<reference evidence="3 4" key="1">
    <citation type="journal article" date="2019" name="Sci. Rep.">
        <title>Nanopore sequencing improves the draft genome of the human pathogenic amoeba Naegleria fowleri.</title>
        <authorList>
            <person name="Liechti N."/>
            <person name="Schurch N."/>
            <person name="Bruggmann R."/>
            <person name="Wittwer M."/>
        </authorList>
    </citation>
    <scope>NUCLEOTIDE SEQUENCE [LARGE SCALE GENOMIC DNA]</scope>
    <source>
        <strain evidence="3 4">ATCC 30894</strain>
    </source>
</reference>
<keyword evidence="4" id="KW-1185">Reference proteome</keyword>
<name>A0A6A5CCT2_NAEFO</name>
<dbReference type="PANTHER" id="PTHR39081">
    <property type="entry name" value="MUT7-C DOMAIN-CONTAINING PROTEIN"/>
    <property type="match status" value="1"/>
</dbReference>
<feature type="coiled-coil region" evidence="1">
    <location>
        <begin position="122"/>
        <end position="182"/>
    </location>
</feature>
<keyword evidence="1" id="KW-0175">Coiled coil</keyword>
<organism evidence="3 4">
    <name type="scientific">Naegleria fowleri</name>
    <name type="common">Brain eating amoeba</name>
    <dbReference type="NCBI Taxonomy" id="5763"/>
    <lineage>
        <taxon>Eukaryota</taxon>
        <taxon>Discoba</taxon>
        <taxon>Heterolobosea</taxon>
        <taxon>Tetramitia</taxon>
        <taxon>Eutetramitia</taxon>
        <taxon>Vahlkampfiidae</taxon>
        <taxon>Naegleria</taxon>
    </lineage>
</organism>
<comment type="caution">
    <text evidence="3">The sequence shown here is derived from an EMBL/GenBank/DDBJ whole genome shotgun (WGS) entry which is preliminary data.</text>
</comment>
<dbReference type="VEuPathDB" id="AmoebaDB:NfTy_025270"/>
<accession>A0A6A5CCT2</accession>
<dbReference type="EMBL" id="VFQX01000001">
    <property type="protein sequence ID" value="KAF0985131.1"/>
    <property type="molecule type" value="Genomic_DNA"/>
</dbReference>
<dbReference type="VEuPathDB" id="AmoebaDB:NF0011750"/>
<proteinExistence type="predicted"/>
<dbReference type="OrthoDB" id="10261556at2759"/>
<evidence type="ECO:0000259" key="2">
    <source>
        <dbReference type="Pfam" id="PF01927"/>
    </source>
</evidence>
<dbReference type="InterPro" id="IPR002782">
    <property type="entry name" value="Mut7-C_RNAse_dom"/>
</dbReference>
<dbReference type="GeneID" id="68107388"/>
<sequence length="300" mass="35176">MLPSLASEQNPKLSSHSCCERSLLVSCSESKSSCETDDIDEEELKTVETICNHSVSDMHVIHHPTFKFEIGNYGKYIVDASLCGVGSHLRKLGVDTEYSKAYSDSYILYLARTQDRIIITRSTKLLQKINQQKEKIENYKKKIEILKDRELVKSLIQQRLMKPRTEEEIEEEIHELTEMIEEEKPYKYYWLTSIGKHEQLSEVVNHFKIIFIRDNLFGRCYSCNGVVVEVKKEDIEHLVYEKTYLNTEKFTQCQKCKTCFWGDAERGNAYQRKFFSNSITFCEMYSYHPDSTNEEKDNSK</sequence>
<dbReference type="Pfam" id="PF01927">
    <property type="entry name" value="Mut7-C"/>
    <property type="match status" value="1"/>
</dbReference>
<dbReference type="VEuPathDB" id="AmoebaDB:FDP41_000170"/>
<dbReference type="OMA" id="YLARNED"/>
<evidence type="ECO:0000313" key="4">
    <source>
        <dbReference type="Proteomes" id="UP000444721"/>
    </source>
</evidence>
<feature type="domain" description="Mut7-C RNAse" evidence="2">
    <location>
        <begin position="75"/>
        <end position="262"/>
    </location>
</feature>
<gene>
    <name evidence="3" type="ORF">FDP41_000170</name>
</gene>
<evidence type="ECO:0000313" key="3">
    <source>
        <dbReference type="EMBL" id="KAF0985131.1"/>
    </source>
</evidence>
<dbReference type="PANTHER" id="PTHR39081:SF1">
    <property type="entry name" value="MUT7-C RNASE DOMAIN-CONTAINING PROTEIN"/>
    <property type="match status" value="1"/>
</dbReference>
<dbReference type="Proteomes" id="UP000444721">
    <property type="component" value="Unassembled WGS sequence"/>
</dbReference>
<dbReference type="AlphaFoldDB" id="A0A6A5CCT2"/>
<evidence type="ECO:0000256" key="1">
    <source>
        <dbReference type="SAM" id="Coils"/>
    </source>
</evidence>
<dbReference type="RefSeq" id="XP_044569844.1">
    <property type="nucleotide sequence ID" value="XM_044704813.1"/>
</dbReference>